<protein>
    <submittedName>
        <fullName evidence="2">Uncharacterized protein</fullName>
    </submittedName>
</protein>
<accession>A0A9W8DT87</accession>
<dbReference type="CDD" id="cd00130">
    <property type="entry name" value="PAS"/>
    <property type="match status" value="1"/>
</dbReference>
<evidence type="ECO:0000313" key="2">
    <source>
        <dbReference type="EMBL" id="KAJ1917351.1"/>
    </source>
</evidence>
<reference evidence="2" key="1">
    <citation type="submission" date="2022-07" db="EMBL/GenBank/DDBJ databases">
        <title>Phylogenomic reconstructions and comparative analyses of Kickxellomycotina fungi.</title>
        <authorList>
            <person name="Reynolds N.K."/>
            <person name="Stajich J.E."/>
            <person name="Barry K."/>
            <person name="Grigoriev I.V."/>
            <person name="Crous P."/>
            <person name="Smith M.E."/>
        </authorList>
    </citation>
    <scope>NUCLEOTIDE SEQUENCE</scope>
    <source>
        <strain evidence="2">NBRC 100468</strain>
    </source>
</reference>
<evidence type="ECO:0000313" key="3">
    <source>
        <dbReference type="Proteomes" id="UP001150538"/>
    </source>
</evidence>
<feature type="region of interest" description="Disordered" evidence="1">
    <location>
        <begin position="576"/>
        <end position="617"/>
    </location>
</feature>
<feature type="compositionally biased region" description="Basic and acidic residues" evidence="1">
    <location>
        <begin position="100"/>
        <end position="111"/>
    </location>
</feature>
<dbReference type="OrthoDB" id="5571962at2759"/>
<feature type="compositionally biased region" description="Low complexity" evidence="1">
    <location>
        <begin position="591"/>
        <end position="617"/>
    </location>
</feature>
<keyword evidence="3" id="KW-1185">Reference proteome</keyword>
<name>A0A9W8DT87_9FUNG</name>
<dbReference type="Proteomes" id="UP001150538">
    <property type="component" value="Unassembled WGS sequence"/>
</dbReference>
<sequence>MVEPSTTNKISRRDSYYHSGCCDPPKENKQNVQKLGRLQNSSQNCRLSCGIDIFGTDKDNKIKRETGHSDSDGLCSMSCFGMIITKAEPSKTIAITAEAEAGKNQENDRRHMPSAAAQNESMRHNSTTDAAGTAALSAEVLFDNVITFADPDAVDVLRGFAEDYDVYGRVVTVHDGVAHGYPLSHWLEFIDQVDIDPQRISASALINNNDDVNKESPQNDCNSSSSNTDDYSTRPWDYDREDAIQPPLHFMVVRRKEDMSVRWIQMCVHFSGEPKLEASDSTCCSNNSDADDGGGIFNQIWYLRDMTDTMRCLIMSRMTLEYGYLSVESDGYPHCEYLTASPAAPDPGHPETISVMVDLLDKAVSSQAFSIIQLTNYGTLDSAFPRNFLGWSELEWVDRSILGLVHKDDIGLVCGALANCLRDSRPRRIKPRMRINDRIVATAAKHMSKENCNDDNNSENVYELCDVTLLLPEAEGRPVMVARLVDRSALDLDRLKTRDVVMNVASKNKSETKPKKRQSPETTKTAAVEPSLASKELADDDATRNHPISLVNSNSTSSTISTQREATLKDILQKSINDDHGDHNHRSDSIRSALSSRDSNASSCCKTTKSGSSSSYKSMAFSDHRKLSSPGSTASAHGSVISESTLCFALSESFLADEKFEIDENHLHQLSDNVGYT</sequence>
<feature type="region of interest" description="Disordered" evidence="1">
    <location>
        <begin position="503"/>
        <end position="563"/>
    </location>
</feature>
<evidence type="ECO:0000256" key="1">
    <source>
        <dbReference type="SAM" id="MobiDB-lite"/>
    </source>
</evidence>
<dbReference type="EMBL" id="JANBPU010000074">
    <property type="protein sequence ID" value="KAJ1917351.1"/>
    <property type="molecule type" value="Genomic_DNA"/>
</dbReference>
<dbReference type="InterPro" id="IPR000014">
    <property type="entry name" value="PAS"/>
</dbReference>
<feature type="region of interest" description="Disordered" evidence="1">
    <location>
        <begin position="208"/>
        <end position="234"/>
    </location>
</feature>
<comment type="caution">
    <text evidence="2">The sequence shown here is derived from an EMBL/GenBank/DDBJ whole genome shotgun (WGS) entry which is preliminary data.</text>
</comment>
<gene>
    <name evidence="2" type="ORF">H4219_003262</name>
</gene>
<feature type="compositionally biased region" description="Low complexity" evidence="1">
    <location>
        <begin position="219"/>
        <end position="230"/>
    </location>
</feature>
<organism evidence="2 3">
    <name type="scientific">Mycoemilia scoparia</name>
    <dbReference type="NCBI Taxonomy" id="417184"/>
    <lineage>
        <taxon>Eukaryota</taxon>
        <taxon>Fungi</taxon>
        <taxon>Fungi incertae sedis</taxon>
        <taxon>Zoopagomycota</taxon>
        <taxon>Kickxellomycotina</taxon>
        <taxon>Kickxellomycetes</taxon>
        <taxon>Kickxellales</taxon>
        <taxon>Kickxellaceae</taxon>
        <taxon>Mycoemilia</taxon>
    </lineage>
</organism>
<feature type="compositionally biased region" description="Basic and acidic residues" evidence="1">
    <location>
        <begin position="576"/>
        <end position="589"/>
    </location>
</feature>
<dbReference type="AlphaFoldDB" id="A0A9W8DT87"/>
<feature type="compositionally biased region" description="Low complexity" evidence="1">
    <location>
        <begin position="552"/>
        <end position="562"/>
    </location>
</feature>
<feature type="compositionally biased region" description="Polar residues" evidence="1">
    <location>
        <begin position="208"/>
        <end position="218"/>
    </location>
</feature>
<feature type="region of interest" description="Disordered" evidence="1">
    <location>
        <begin position="100"/>
        <end position="123"/>
    </location>
</feature>
<proteinExistence type="predicted"/>